<dbReference type="Pfam" id="PF00954">
    <property type="entry name" value="S_locus_glycop"/>
    <property type="match status" value="1"/>
</dbReference>
<dbReference type="Gene3D" id="2.90.10.10">
    <property type="entry name" value="Bulb-type lectin domain"/>
    <property type="match status" value="1"/>
</dbReference>
<evidence type="ECO:0000256" key="12">
    <source>
        <dbReference type="ARBA" id="ARBA00023157"/>
    </source>
</evidence>
<keyword evidence="7 17" id="KW-0547">Nucleotide-binding</keyword>
<keyword evidence="4 17" id="KW-0808">Transferase</keyword>
<comment type="catalytic activity">
    <reaction evidence="15 17">
        <text>L-threonyl-[protein] + ATP = O-phospho-L-threonyl-[protein] + ADP + H(+)</text>
        <dbReference type="Rhea" id="RHEA:46608"/>
        <dbReference type="Rhea" id="RHEA-COMP:11060"/>
        <dbReference type="Rhea" id="RHEA-COMP:11605"/>
        <dbReference type="ChEBI" id="CHEBI:15378"/>
        <dbReference type="ChEBI" id="CHEBI:30013"/>
        <dbReference type="ChEBI" id="CHEBI:30616"/>
        <dbReference type="ChEBI" id="CHEBI:61977"/>
        <dbReference type="ChEBI" id="CHEBI:456216"/>
        <dbReference type="EC" id="2.7.11.1"/>
    </reaction>
</comment>
<keyword evidence="2 17" id="KW-0723">Serine/threonine-protein kinase</keyword>
<dbReference type="InterPro" id="IPR024171">
    <property type="entry name" value="SRK-like_kinase"/>
</dbReference>
<feature type="chain" id="PRO_5041719578" description="Receptor-like serine/threonine-protein kinase" evidence="20">
    <location>
        <begin position="26"/>
        <end position="824"/>
    </location>
</feature>
<evidence type="ECO:0000256" key="13">
    <source>
        <dbReference type="ARBA" id="ARBA00023170"/>
    </source>
</evidence>
<feature type="domain" description="Protein kinase" evidence="21">
    <location>
        <begin position="527"/>
        <end position="816"/>
    </location>
</feature>
<evidence type="ECO:0000256" key="14">
    <source>
        <dbReference type="ARBA" id="ARBA00023180"/>
    </source>
</evidence>
<evidence type="ECO:0000256" key="16">
    <source>
        <dbReference type="ARBA" id="ARBA00048679"/>
    </source>
</evidence>
<comment type="similarity">
    <text evidence="17">Belongs to the protein kinase superfamily. Ser/Thr protein kinase family.</text>
</comment>
<accession>A0AA86SG71</accession>
<feature type="binding site" evidence="18">
    <location>
        <position position="555"/>
    </location>
    <ligand>
        <name>ATP</name>
        <dbReference type="ChEBI" id="CHEBI:30616"/>
    </ligand>
</feature>
<dbReference type="PROSITE" id="PS50011">
    <property type="entry name" value="PROTEIN_KINASE_DOM"/>
    <property type="match status" value="1"/>
</dbReference>
<evidence type="ECO:0000256" key="1">
    <source>
        <dbReference type="ARBA" id="ARBA00004479"/>
    </source>
</evidence>
<dbReference type="FunFam" id="3.30.200.20:FF:000059">
    <property type="entry name" value="S-receptor-like serine/threonine-protein kinase"/>
    <property type="match status" value="1"/>
</dbReference>
<evidence type="ECO:0000256" key="9">
    <source>
        <dbReference type="ARBA" id="ARBA00022840"/>
    </source>
</evidence>
<evidence type="ECO:0000256" key="2">
    <source>
        <dbReference type="ARBA" id="ARBA00022527"/>
    </source>
</evidence>
<dbReference type="CDD" id="cd01098">
    <property type="entry name" value="PAN_AP_plant"/>
    <property type="match status" value="1"/>
</dbReference>
<evidence type="ECO:0000313" key="24">
    <source>
        <dbReference type="Proteomes" id="UP001189624"/>
    </source>
</evidence>
<dbReference type="GO" id="GO:0005524">
    <property type="term" value="F:ATP binding"/>
    <property type="evidence" value="ECO:0007669"/>
    <property type="project" value="UniProtKB-UniRule"/>
</dbReference>
<protein>
    <recommendedName>
        <fullName evidence="17">Receptor-like serine/threonine-protein kinase</fullName>
        <ecNumber evidence="17">2.7.11.1</ecNumber>
    </recommendedName>
</protein>
<evidence type="ECO:0000256" key="17">
    <source>
        <dbReference type="PIRNR" id="PIRNR000641"/>
    </source>
</evidence>
<keyword evidence="5 19" id="KW-0812">Transmembrane</keyword>
<keyword evidence="8 17" id="KW-0418">Kinase</keyword>
<dbReference type="Pfam" id="PF00069">
    <property type="entry name" value="Pkinase"/>
    <property type="match status" value="1"/>
</dbReference>
<dbReference type="PANTHER" id="PTHR47974">
    <property type="entry name" value="OS07G0415500 PROTEIN"/>
    <property type="match status" value="1"/>
</dbReference>
<dbReference type="InterPro" id="IPR008271">
    <property type="entry name" value="Ser/Thr_kinase_AS"/>
</dbReference>
<evidence type="ECO:0000256" key="7">
    <source>
        <dbReference type="ARBA" id="ARBA00022741"/>
    </source>
</evidence>
<evidence type="ECO:0000256" key="10">
    <source>
        <dbReference type="ARBA" id="ARBA00022989"/>
    </source>
</evidence>
<dbReference type="InterPro" id="IPR036426">
    <property type="entry name" value="Bulb-type_lectin_dom_sf"/>
</dbReference>
<dbReference type="AlphaFoldDB" id="A0AA86SG71"/>
<keyword evidence="12" id="KW-1015">Disulfide bond</keyword>
<dbReference type="Gene3D" id="1.10.510.10">
    <property type="entry name" value="Transferase(Phosphotransferase) domain 1"/>
    <property type="match status" value="1"/>
</dbReference>
<dbReference type="Proteomes" id="UP001189624">
    <property type="component" value="Chromosome 4"/>
</dbReference>
<evidence type="ECO:0000256" key="20">
    <source>
        <dbReference type="SAM" id="SignalP"/>
    </source>
</evidence>
<dbReference type="Gramene" id="rna-AYBTSS11_LOCUS13059">
    <property type="protein sequence ID" value="CAJ1948200.1"/>
    <property type="gene ID" value="gene-AYBTSS11_LOCUS13059"/>
</dbReference>
<dbReference type="FunFam" id="1.10.510.10:FF:000302">
    <property type="entry name" value="Serine/threonine-protein kinase"/>
    <property type="match status" value="1"/>
</dbReference>
<evidence type="ECO:0000256" key="6">
    <source>
        <dbReference type="ARBA" id="ARBA00022729"/>
    </source>
</evidence>
<sequence>MAPSTLILNLLLALIFFQNFDDSSSLSLSVENLKEDIIVSSPKQTFTAGFYAVGENAYCFAIWYTQPPHTVIWMANRDQPVNGKRSTLSLLTTGNLVLTDASQFQVWSTNTVATSKRVQLSLHDTGNLILLESQDRSSNVVLWQSFDFPTDTLLPGQILSKSTNLVSSRSGSNYSSGFYKLFFDFENVLRIMYQGPQVSSVYWPDPWLQNNNFGNGGAGNGRSTYNDSRVAVLDDFGYFNSSDNFSFRSIDYGTVLQRRLTLDHDGGVRVYSQNDGEEKWTMSGEFRSHPCYVHGICGANSYCNYEPSSGRRCSCLPGHSWVDSEDWSQGCKPNFQHSCSGSNAEYESRFLRIPDVDFYGYDYGYFGNYTYQQCENLCSQMCVCKGFQYSFSEANAFFQCYPKTHLLNGNSQPGFMGSFFLKLPLSSHDEYKNTIQNNSLVCGGDSKGVEVLERSYVQEGKNGSVKFMLWFATVLGGVELLCIFLVWCFLFRNNRTLPSGAEGQGYVLAAAAGFRKFSYSELKQASKGFSEEIGRGGGGTVYKGVLSDDRVVAIKRLHEVANQGESEFLAEVSIIGRLNHMNLIGMLGYCAEGKHRLLVYEYMENGSLAQNISSSSNILDWSKRCNIALGTARGLAYLHEECLEWILHCDIKPQNILLDSDYKPKVADFGLSKLLNRNNLNNSSFSRVRGTRGYMAPEWVFNLPITSKVDVYSYGIVVLEMITGRSPTTGVQITELEAESPHPERLVTWVREKRKKGSEVGPSWVDQIVDPALRSNYDMKEMEILATVALECVEEEKNARPSMSQVTEKLQSHVHMIVDGLNKE</sequence>
<keyword evidence="11 19" id="KW-0472">Membrane</keyword>
<dbReference type="Gene3D" id="3.30.200.20">
    <property type="entry name" value="Phosphorylase Kinase, domain 1"/>
    <property type="match status" value="1"/>
</dbReference>
<evidence type="ECO:0000256" key="5">
    <source>
        <dbReference type="ARBA" id="ARBA00022692"/>
    </source>
</evidence>
<evidence type="ECO:0000256" key="15">
    <source>
        <dbReference type="ARBA" id="ARBA00047899"/>
    </source>
</evidence>
<dbReference type="Gene3D" id="3.50.4.10">
    <property type="entry name" value="Hepatocyte Growth Factor"/>
    <property type="match status" value="1"/>
</dbReference>
<dbReference type="EMBL" id="OY731401">
    <property type="protein sequence ID" value="CAJ1948200.1"/>
    <property type="molecule type" value="Genomic_DNA"/>
</dbReference>
<dbReference type="InterPro" id="IPR000719">
    <property type="entry name" value="Prot_kinase_dom"/>
</dbReference>
<keyword evidence="10 19" id="KW-1133">Transmembrane helix</keyword>
<dbReference type="InterPro" id="IPR017441">
    <property type="entry name" value="Protein_kinase_ATP_BS"/>
</dbReference>
<feature type="signal peptide" evidence="20">
    <location>
        <begin position="1"/>
        <end position="25"/>
    </location>
</feature>
<feature type="transmembrane region" description="Helical" evidence="19">
    <location>
        <begin position="467"/>
        <end position="490"/>
    </location>
</feature>
<organism evidence="23 24">
    <name type="scientific">Sphenostylis stenocarpa</name>
    <dbReference type="NCBI Taxonomy" id="92480"/>
    <lineage>
        <taxon>Eukaryota</taxon>
        <taxon>Viridiplantae</taxon>
        <taxon>Streptophyta</taxon>
        <taxon>Embryophyta</taxon>
        <taxon>Tracheophyta</taxon>
        <taxon>Spermatophyta</taxon>
        <taxon>Magnoliopsida</taxon>
        <taxon>eudicotyledons</taxon>
        <taxon>Gunneridae</taxon>
        <taxon>Pentapetalae</taxon>
        <taxon>rosids</taxon>
        <taxon>fabids</taxon>
        <taxon>Fabales</taxon>
        <taxon>Fabaceae</taxon>
        <taxon>Papilionoideae</taxon>
        <taxon>50 kb inversion clade</taxon>
        <taxon>NPAAA clade</taxon>
        <taxon>indigoferoid/millettioid clade</taxon>
        <taxon>Phaseoleae</taxon>
        <taxon>Sphenostylis</taxon>
    </lineage>
</organism>
<dbReference type="GO" id="GO:0016020">
    <property type="term" value="C:membrane"/>
    <property type="evidence" value="ECO:0007669"/>
    <property type="project" value="UniProtKB-SubCell"/>
</dbReference>
<keyword evidence="6 20" id="KW-0732">Signal</keyword>
<keyword evidence="9 17" id="KW-0067">ATP-binding</keyword>
<evidence type="ECO:0000313" key="23">
    <source>
        <dbReference type="EMBL" id="CAJ1948200.1"/>
    </source>
</evidence>
<dbReference type="Pfam" id="PF01453">
    <property type="entry name" value="B_lectin"/>
    <property type="match status" value="1"/>
</dbReference>
<dbReference type="InterPro" id="IPR001480">
    <property type="entry name" value="Bulb-type_lectin_dom"/>
</dbReference>
<dbReference type="SUPFAM" id="SSF51110">
    <property type="entry name" value="alpha-D-mannose-specific plant lectins"/>
    <property type="match status" value="1"/>
</dbReference>
<dbReference type="PROSITE" id="PS00108">
    <property type="entry name" value="PROTEIN_KINASE_ST"/>
    <property type="match status" value="1"/>
</dbReference>
<feature type="domain" description="Bulb-type lectin" evidence="22">
    <location>
        <begin position="24"/>
        <end position="143"/>
    </location>
</feature>
<keyword evidence="13" id="KW-0675">Receptor</keyword>
<dbReference type="EC" id="2.7.11.1" evidence="17"/>
<name>A0AA86SG71_9FABA</name>
<dbReference type="PIRSF" id="PIRSF000641">
    <property type="entry name" value="SRK"/>
    <property type="match status" value="1"/>
</dbReference>
<evidence type="ECO:0000256" key="4">
    <source>
        <dbReference type="ARBA" id="ARBA00022679"/>
    </source>
</evidence>
<dbReference type="GO" id="GO:0048544">
    <property type="term" value="P:recognition of pollen"/>
    <property type="evidence" value="ECO:0007669"/>
    <property type="project" value="InterPro"/>
</dbReference>
<dbReference type="SUPFAM" id="SSF56112">
    <property type="entry name" value="Protein kinase-like (PK-like)"/>
    <property type="match status" value="1"/>
</dbReference>
<keyword evidence="3" id="KW-0245">EGF-like domain</keyword>
<gene>
    <name evidence="23" type="ORF">AYBTSS11_LOCUS13059</name>
</gene>
<comment type="subcellular location">
    <subcellularLocation>
        <location evidence="1">Membrane</location>
        <topology evidence="1">Single-pass type I membrane protein</topology>
    </subcellularLocation>
</comment>
<evidence type="ECO:0000256" key="11">
    <source>
        <dbReference type="ARBA" id="ARBA00023136"/>
    </source>
</evidence>
<reference evidence="23" key="1">
    <citation type="submission" date="2023-10" db="EMBL/GenBank/DDBJ databases">
        <authorList>
            <person name="Domelevo Entfellner J.-B."/>
        </authorList>
    </citation>
    <scope>NUCLEOTIDE SEQUENCE</scope>
</reference>
<keyword evidence="14" id="KW-0325">Glycoprotein</keyword>
<evidence type="ECO:0000256" key="19">
    <source>
        <dbReference type="SAM" id="Phobius"/>
    </source>
</evidence>
<dbReference type="CDD" id="cd00028">
    <property type="entry name" value="B_lectin"/>
    <property type="match status" value="1"/>
</dbReference>
<comment type="catalytic activity">
    <reaction evidence="16 17">
        <text>L-seryl-[protein] + ATP = O-phospho-L-seryl-[protein] + ADP + H(+)</text>
        <dbReference type="Rhea" id="RHEA:17989"/>
        <dbReference type="Rhea" id="RHEA-COMP:9863"/>
        <dbReference type="Rhea" id="RHEA-COMP:11604"/>
        <dbReference type="ChEBI" id="CHEBI:15378"/>
        <dbReference type="ChEBI" id="CHEBI:29999"/>
        <dbReference type="ChEBI" id="CHEBI:30616"/>
        <dbReference type="ChEBI" id="CHEBI:83421"/>
        <dbReference type="ChEBI" id="CHEBI:456216"/>
        <dbReference type="EC" id="2.7.11.1"/>
    </reaction>
</comment>
<dbReference type="CDD" id="cd14066">
    <property type="entry name" value="STKc_IRAK"/>
    <property type="match status" value="1"/>
</dbReference>
<evidence type="ECO:0000259" key="22">
    <source>
        <dbReference type="PROSITE" id="PS50927"/>
    </source>
</evidence>
<evidence type="ECO:0000256" key="8">
    <source>
        <dbReference type="ARBA" id="ARBA00022777"/>
    </source>
</evidence>
<proteinExistence type="inferred from homology"/>
<dbReference type="PANTHER" id="PTHR47974:SF3">
    <property type="entry name" value="RECEPTOR-LIKE SERINE_THREONINE-PROTEIN KINASE"/>
    <property type="match status" value="1"/>
</dbReference>
<dbReference type="GO" id="GO:0004674">
    <property type="term" value="F:protein serine/threonine kinase activity"/>
    <property type="evidence" value="ECO:0007669"/>
    <property type="project" value="UniProtKB-KW"/>
</dbReference>
<dbReference type="InterPro" id="IPR011009">
    <property type="entry name" value="Kinase-like_dom_sf"/>
</dbReference>
<dbReference type="SMART" id="SM00220">
    <property type="entry name" value="S_TKc"/>
    <property type="match status" value="1"/>
</dbReference>
<keyword evidence="24" id="KW-1185">Reference proteome</keyword>
<dbReference type="InterPro" id="IPR000858">
    <property type="entry name" value="S_locus_glycoprot_dom"/>
</dbReference>
<dbReference type="PROSITE" id="PS00107">
    <property type="entry name" value="PROTEIN_KINASE_ATP"/>
    <property type="match status" value="1"/>
</dbReference>
<dbReference type="SMART" id="SM00108">
    <property type="entry name" value="B_lectin"/>
    <property type="match status" value="1"/>
</dbReference>
<evidence type="ECO:0000259" key="21">
    <source>
        <dbReference type="PROSITE" id="PS50011"/>
    </source>
</evidence>
<evidence type="ECO:0000256" key="3">
    <source>
        <dbReference type="ARBA" id="ARBA00022536"/>
    </source>
</evidence>
<dbReference type="PROSITE" id="PS50927">
    <property type="entry name" value="BULB_LECTIN"/>
    <property type="match status" value="1"/>
</dbReference>
<evidence type="ECO:0000256" key="18">
    <source>
        <dbReference type="PROSITE-ProRule" id="PRU10141"/>
    </source>
</evidence>